<keyword evidence="5" id="KW-0698">rRNA processing</keyword>
<dbReference type="CDD" id="cd18081">
    <property type="entry name" value="RlmH-like"/>
    <property type="match status" value="1"/>
</dbReference>
<dbReference type="EMBL" id="LQZT01000002">
    <property type="protein sequence ID" value="OCW59052.1"/>
    <property type="molecule type" value="Genomic_DNA"/>
</dbReference>
<dbReference type="PIRSF" id="PIRSF004505">
    <property type="entry name" value="MT_bac"/>
    <property type="match status" value="1"/>
</dbReference>
<dbReference type="InterPro" id="IPR003742">
    <property type="entry name" value="RlmH-like"/>
</dbReference>
<dbReference type="PANTHER" id="PTHR33603:SF1">
    <property type="entry name" value="RIBOSOMAL RNA LARGE SUBUNIT METHYLTRANSFERASE H"/>
    <property type="match status" value="1"/>
</dbReference>
<comment type="catalytic activity">
    <reaction evidence="5">
        <text>pseudouridine(1915) in 23S rRNA + S-adenosyl-L-methionine = N(3)-methylpseudouridine(1915) in 23S rRNA + S-adenosyl-L-homocysteine + H(+)</text>
        <dbReference type="Rhea" id="RHEA:42752"/>
        <dbReference type="Rhea" id="RHEA-COMP:10221"/>
        <dbReference type="Rhea" id="RHEA-COMP:10222"/>
        <dbReference type="ChEBI" id="CHEBI:15378"/>
        <dbReference type="ChEBI" id="CHEBI:57856"/>
        <dbReference type="ChEBI" id="CHEBI:59789"/>
        <dbReference type="ChEBI" id="CHEBI:65314"/>
        <dbReference type="ChEBI" id="CHEBI:74486"/>
        <dbReference type="EC" id="2.1.1.177"/>
    </reaction>
</comment>
<feature type="binding site" evidence="5">
    <location>
        <begin position="127"/>
        <end position="132"/>
    </location>
    <ligand>
        <name>S-adenosyl-L-methionine</name>
        <dbReference type="ChEBI" id="CHEBI:59789"/>
    </ligand>
</feature>
<dbReference type="HAMAP" id="MF_00658">
    <property type="entry name" value="23SrRNA_methyltr_H"/>
    <property type="match status" value="1"/>
</dbReference>
<comment type="subcellular location">
    <subcellularLocation>
        <location evidence="5">Cytoplasm</location>
    </subcellularLocation>
</comment>
<evidence type="ECO:0000256" key="4">
    <source>
        <dbReference type="ARBA" id="ARBA00038303"/>
    </source>
</evidence>
<dbReference type="NCBIfam" id="NF000989">
    <property type="entry name" value="PRK00103.2-3"/>
    <property type="match status" value="1"/>
</dbReference>
<keyword evidence="1 5" id="KW-0489">Methyltransferase</keyword>
<reference evidence="6 7" key="1">
    <citation type="submission" date="2015-12" db="EMBL/GenBank/DDBJ databases">
        <authorList>
            <person name="Shamseldin A."/>
            <person name="Moawad H."/>
            <person name="Abd El-Rahim W.M."/>
            <person name="Sadowsky M.J."/>
        </authorList>
    </citation>
    <scope>NUCLEOTIDE SEQUENCE [LARGE SCALE GENOMIC DNA]</scope>
    <source>
        <strain evidence="6 7">JC234</strain>
    </source>
</reference>
<dbReference type="Pfam" id="PF02590">
    <property type="entry name" value="SPOUT_MTase"/>
    <property type="match status" value="1"/>
</dbReference>
<keyword evidence="3 5" id="KW-0949">S-adenosyl-L-methionine</keyword>
<comment type="caution">
    <text evidence="6">The sequence shown here is derived from an EMBL/GenBank/DDBJ whole genome shotgun (WGS) entry which is preliminary data.</text>
</comment>
<evidence type="ECO:0000256" key="1">
    <source>
        <dbReference type="ARBA" id="ARBA00022603"/>
    </source>
</evidence>
<gene>
    <name evidence="5" type="primary">rlmH</name>
    <name evidence="6" type="ORF">AWJ14_04940</name>
</gene>
<evidence type="ECO:0000256" key="5">
    <source>
        <dbReference type="HAMAP-Rule" id="MF_00658"/>
    </source>
</evidence>
<comment type="similarity">
    <text evidence="4 5">Belongs to the RNA methyltransferase RlmH family.</text>
</comment>
<evidence type="ECO:0000256" key="3">
    <source>
        <dbReference type="ARBA" id="ARBA00022691"/>
    </source>
</evidence>
<dbReference type="STRING" id="1480615.AWJ14_04940"/>
<accession>A0A1C1YZZ8</accession>
<sequence>MRITLFAVGRLKAGPESELSGRYLDRLAKAGGALGLDFARTVEVAESRAPTADLRKKDEAAQLDRLLADGAALILLDERGKTPDSRGFADLLARLRDDGRRDLVVAIGGADGLDPELHARADAVISFGRMTWPHQLVRIMAAEQLYRAVTILAGHPYHRA</sequence>
<evidence type="ECO:0000313" key="7">
    <source>
        <dbReference type="Proteomes" id="UP000094795"/>
    </source>
</evidence>
<keyword evidence="7" id="KW-1185">Reference proteome</keyword>
<dbReference type="RefSeq" id="WP_066175122.1">
    <property type="nucleotide sequence ID" value="NZ_LQZT01000002.1"/>
</dbReference>
<proteinExistence type="inferred from homology"/>
<keyword evidence="5" id="KW-0963">Cytoplasm</keyword>
<dbReference type="GO" id="GO:0005737">
    <property type="term" value="C:cytoplasm"/>
    <property type="evidence" value="ECO:0007669"/>
    <property type="project" value="UniProtKB-SubCell"/>
</dbReference>
<dbReference type="Gene3D" id="3.40.1280.10">
    <property type="match status" value="1"/>
</dbReference>
<dbReference type="SUPFAM" id="SSF75217">
    <property type="entry name" value="alpha/beta knot"/>
    <property type="match status" value="1"/>
</dbReference>
<feature type="binding site" evidence="5">
    <location>
        <position position="76"/>
    </location>
    <ligand>
        <name>S-adenosyl-L-methionine</name>
        <dbReference type="ChEBI" id="CHEBI:59789"/>
    </ligand>
</feature>
<dbReference type="InterPro" id="IPR029026">
    <property type="entry name" value="tRNA_m1G_MTases_N"/>
</dbReference>
<protein>
    <recommendedName>
        <fullName evidence="5">Ribosomal RNA large subunit methyltransferase H</fullName>
        <ecNumber evidence="5">2.1.1.177</ecNumber>
    </recommendedName>
    <alternativeName>
        <fullName evidence="5">23S rRNA (pseudouridine1915-N3)-methyltransferase</fullName>
    </alternativeName>
    <alternativeName>
        <fullName evidence="5">23S rRNA m3Psi1915 methyltransferase</fullName>
    </alternativeName>
    <alternativeName>
        <fullName evidence="5">rRNA (pseudouridine-N3-)-methyltransferase RlmH</fullName>
    </alternativeName>
</protein>
<feature type="binding site" evidence="5">
    <location>
        <position position="108"/>
    </location>
    <ligand>
        <name>S-adenosyl-L-methionine</name>
        <dbReference type="ChEBI" id="CHEBI:59789"/>
    </ligand>
</feature>
<evidence type="ECO:0000256" key="2">
    <source>
        <dbReference type="ARBA" id="ARBA00022679"/>
    </source>
</evidence>
<dbReference type="OrthoDB" id="9806643at2"/>
<keyword evidence="2 5" id="KW-0808">Transferase</keyword>
<dbReference type="InterPro" id="IPR029028">
    <property type="entry name" value="Alpha/beta_knot_MTases"/>
</dbReference>
<dbReference type="EC" id="2.1.1.177" evidence="5"/>
<name>A0A1C1YZZ8_9HYPH</name>
<evidence type="ECO:0000313" key="6">
    <source>
        <dbReference type="EMBL" id="OCW59052.1"/>
    </source>
</evidence>
<dbReference type="PANTHER" id="PTHR33603">
    <property type="entry name" value="METHYLTRANSFERASE"/>
    <property type="match status" value="1"/>
</dbReference>
<dbReference type="AlphaFoldDB" id="A0A1C1YZZ8"/>
<dbReference type="Proteomes" id="UP000094795">
    <property type="component" value="Unassembled WGS sequence"/>
</dbReference>
<organism evidence="6 7">
    <name type="scientific">Hoeflea olei</name>
    <dbReference type="NCBI Taxonomy" id="1480615"/>
    <lineage>
        <taxon>Bacteria</taxon>
        <taxon>Pseudomonadati</taxon>
        <taxon>Pseudomonadota</taxon>
        <taxon>Alphaproteobacteria</taxon>
        <taxon>Hyphomicrobiales</taxon>
        <taxon>Rhizobiaceae</taxon>
        <taxon>Hoeflea</taxon>
    </lineage>
</organism>
<comment type="subunit">
    <text evidence="5">Homodimer.</text>
</comment>
<dbReference type="GO" id="GO:0070038">
    <property type="term" value="F:rRNA (pseudouridine-N3-)-methyltransferase activity"/>
    <property type="evidence" value="ECO:0007669"/>
    <property type="project" value="UniProtKB-UniRule"/>
</dbReference>
<comment type="function">
    <text evidence="5">Specifically methylates the pseudouridine at position 1915 (m3Psi1915) in 23S rRNA.</text>
</comment>